<name>A0ABC8APB8_9NOCA</name>
<dbReference type="Proteomes" id="UP000180166">
    <property type="component" value="Chromosome"/>
</dbReference>
<dbReference type="Gene3D" id="2.30.110.10">
    <property type="entry name" value="Electron Transport, Fmn-binding Protein, Chain A"/>
    <property type="match status" value="1"/>
</dbReference>
<evidence type="ECO:0008006" key="3">
    <source>
        <dbReference type="Google" id="ProtNLM"/>
    </source>
</evidence>
<dbReference type="KEGG" id="nsr:NS506_01908"/>
<dbReference type="InterPro" id="IPR012349">
    <property type="entry name" value="Split_barrel_FMN-bd"/>
</dbReference>
<evidence type="ECO:0000313" key="2">
    <source>
        <dbReference type="Proteomes" id="UP000180166"/>
    </source>
</evidence>
<organism evidence="1 2">
    <name type="scientific">Nocardia seriolae</name>
    <dbReference type="NCBI Taxonomy" id="37332"/>
    <lineage>
        <taxon>Bacteria</taxon>
        <taxon>Bacillati</taxon>
        <taxon>Actinomycetota</taxon>
        <taxon>Actinomycetes</taxon>
        <taxon>Mycobacteriales</taxon>
        <taxon>Nocardiaceae</taxon>
        <taxon>Nocardia</taxon>
    </lineage>
</organism>
<dbReference type="EMBL" id="CP017839">
    <property type="protein sequence ID" value="APA95975.1"/>
    <property type="molecule type" value="Genomic_DNA"/>
</dbReference>
<reference evidence="1 2" key="1">
    <citation type="submission" date="2016-10" db="EMBL/GenBank/DDBJ databases">
        <title>Genome sequence of Nocardia seriolae strain EM150506, isolated from Anguila japonica.</title>
        <authorList>
            <person name="Han H.-J."/>
        </authorList>
    </citation>
    <scope>NUCLEOTIDE SEQUENCE [LARGE SCALE GENOMIC DNA]</scope>
    <source>
        <strain evidence="1 2">EM150506</strain>
    </source>
</reference>
<proteinExistence type="predicted"/>
<evidence type="ECO:0000313" key="1">
    <source>
        <dbReference type="EMBL" id="APA95975.1"/>
    </source>
</evidence>
<protein>
    <recommendedName>
        <fullName evidence="3">PPOX class F420-dependent oxidoreductase</fullName>
    </recommendedName>
</protein>
<sequence>MNRMTASLSQVQIEYLTSQRLGRLATIRPDGSP</sequence>
<accession>A0ABC8APB8</accession>
<dbReference type="SUPFAM" id="SSF50475">
    <property type="entry name" value="FMN-binding split barrel"/>
    <property type="match status" value="1"/>
</dbReference>
<gene>
    <name evidence="1" type="ORF">NS506_01908</name>
</gene>
<dbReference type="AlphaFoldDB" id="A0ABC8APB8"/>